<dbReference type="VEuPathDB" id="TriTrypDB:Lsey_0152_0120"/>
<organism evidence="2 3">
    <name type="scientific">Leptomonas seymouri</name>
    <dbReference type="NCBI Taxonomy" id="5684"/>
    <lineage>
        <taxon>Eukaryota</taxon>
        <taxon>Discoba</taxon>
        <taxon>Euglenozoa</taxon>
        <taxon>Kinetoplastea</taxon>
        <taxon>Metakinetoplastina</taxon>
        <taxon>Trypanosomatida</taxon>
        <taxon>Trypanosomatidae</taxon>
        <taxon>Leishmaniinae</taxon>
        <taxon>Leptomonas</taxon>
    </lineage>
</organism>
<feature type="compositionally biased region" description="Low complexity" evidence="1">
    <location>
        <begin position="34"/>
        <end position="47"/>
    </location>
</feature>
<comment type="caution">
    <text evidence="2">The sequence shown here is derived from an EMBL/GenBank/DDBJ whole genome shotgun (WGS) entry which is preliminary data.</text>
</comment>
<evidence type="ECO:0000256" key="1">
    <source>
        <dbReference type="SAM" id="MobiDB-lite"/>
    </source>
</evidence>
<proteinExistence type="predicted"/>
<reference evidence="2 3" key="1">
    <citation type="journal article" date="2015" name="PLoS Pathog.">
        <title>Leptomonas seymouri: Adaptations to the Dixenous Life Cycle Analyzed by Genome Sequencing, Transcriptome Profiling and Co-infection with Leishmania donovani.</title>
        <authorList>
            <person name="Kraeva N."/>
            <person name="Butenko A."/>
            <person name="Hlavacova J."/>
            <person name="Kostygov A."/>
            <person name="Myskova J."/>
            <person name="Grybchuk D."/>
            <person name="Lestinova T."/>
            <person name="Votypka J."/>
            <person name="Volf P."/>
            <person name="Opperdoes F."/>
            <person name="Flegontov P."/>
            <person name="Lukes J."/>
            <person name="Yurchenko V."/>
        </authorList>
    </citation>
    <scope>NUCLEOTIDE SEQUENCE [LARGE SCALE GENOMIC DNA]</scope>
    <source>
        <strain evidence="2 3">ATCC 30220</strain>
    </source>
</reference>
<feature type="region of interest" description="Disordered" evidence="1">
    <location>
        <begin position="565"/>
        <end position="622"/>
    </location>
</feature>
<dbReference type="EMBL" id="LJSK01000152">
    <property type="protein sequence ID" value="KPI86038.1"/>
    <property type="molecule type" value="Genomic_DNA"/>
</dbReference>
<dbReference type="Proteomes" id="UP000038009">
    <property type="component" value="Unassembled WGS sequence"/>
</dbReference>
<sequence>MTEEIVKPSILDVPFSPSPPPISDASSEGQLSSAPIIPAGPGAAKPPSVTMAVGRSMQGTSFTATGDADPYSLLYTNPAHAPPSLAQRAHGTETLFQYYTHRGYKELLMELNSADASKAVQACLDCKADSHVGAAALNAGGQGAEKPSSAKLGKRHLKNAQVIDRCLAEPPSGVPAPLRPPQEQDKNSLYLSQKADEERAQVKARRRAHLHQPPTESLYMGRYYPAGIDVLPTVSALGVSGSERRTSATGDASGTSNQYLSFPSLNHGFLTGNTARSVAPTSAAISGARPSESVKLDSSTIAGRTQTLAAPLRASGEDAVQAMQLREGRRLLAQQIDEVFMAAYFLRDPAAAKRRQELKSDAGMHRPSQAAAKLLADGVNKRKSTAAGRGSEKKRKSTARAAPAATEVEGGFPLNLSLFRSALLLLSNEDGAVTLDQLCAIAADVPFNVPNVSAVGRESSATLGNAMLRLFQILQGSSRALNAVDAADLLLAVASASAPGGLSGRQTGAVTESSVSCFPTSTTGGNGGGVAAGARASNSSSSTGNKMRGMGASVTTAVIFGGSSNRMQRSPIMSNTRGAGSPNNNTLHPPAASVSFASNTHSSKAHPTNNNGSWNDTNGPFNSSIKRQSAAASELKDSRRYILVLELLDALDALLNSAETKQIVRWECFSVLAAEGHGYIHKSQLKYQRRHACRDGSASEESAAVMASMVRSLEDAFNIVAAEEEAAYLKATRKGRKGRAAAVSLNSNQKSAIPLHLMRKSHMNFQLFCRFFDELPQMPAAFAHVWLPLLMSGTRWQPIPSVGEEEGSAVSGVRVGAREGSIALDADVVKSEGAEGVNDFDDLYGASIGGATETVKRALLKSVNAPGGSGGDTEGFPIELLGDTPLARQAFIQRLLAKRMEQLQEACEALEKEKEKLQEEAPTGSGAFVALESSIAP</sequence>
<name>A0A0N1HVX7_LEPSE</name>
<feature type="compositionally biased region" description="Polar residues" evidence="1">
    <location>
        <begin position="595"/>
        <end position="622"/>
    </location>
</feature>
<accession>A0A0N1HVX7</accession>
<feature type="region of interest" description="Disordered" evidence="1">
    <location>
        <begin position="913"/>
        <end position="937"/>
    </location>
</feature>
<keyword evidence="3" id="KW-1185">Reference proteome</keyword>
<feature type="region of interest" description="Disordered" evidence="1">
    <location>
        <begin position="1"/>
        <end position="47"/>
    </location>
</feature>
<feature type="region of interest" description="Disordered" evidence="1">
    <location>
        <begin position="375"/>
        <end position="404"/>
    </location>
</feature>
<protein>
    <submittedName>
        <fullName evidence="2">Uncharacterized protein</fullName>
    </submittedName>
</protein>
<dbReference type="AlphaFoldDB" id="A0A0N1HVX7"/>
<feature type="region of interest" description="Disordered" evidence="1">
    <location>
        <begin position="528"/>
        <end position="548"/>
    </location>
</feature>
<feature type="compositionally biased region" description="Low complexity" evidence="1">
    <location>
        <begin position="532"/>
        <end position="545"/>
    </location>
</feature>
<evidence type="ECO:0000313" key="2">
    <source>
        <dbReference type="EMBL" id="KPI86038.1"/>
    </source>
</evidence>
<feature type="compositionally biased region" description="Polar residues" evidence="1">
    <location>
        <begin position="565"/>
        <end position="587"/>
    </location>
</feature>
<evidence type="ECO:0000313" key="3">
    <source>
        <dbReference type="Proteomes" id="UP000038009"/>
    </source>
</evidence>
<dbReference type="OrthoDB" id="249522at2759"/>
<feature type="region of interest" description="Disordered" evidence="1">
    <location>
        <begin position="168"/>
        <end position="188"/>
    </location>
</feature>
<gene>
    <name evidence="2" type="ORF">ABL78_4907</name>
</gene>
<dbReference type="OMA" id="FCRFFDE"/>